<sequence>MELPTDKAYPLQGPSSTKFILHATEAATIETVALSLFVAAKEPTTFGLCMFVMQSTIMAPHRIGRPIRLFENSTKMRGTG</sequence>
<name>A0ACC0WRE0_9STRA</name>
<accession>A0ACC0WRE0</accession>
<proteinExistence type="predicted"/>
<dbReference type="EMBL" id="CM047580">
    <property type="protein sequence ID" value="KAI9921314.1"/>
    <property type="molecule type" value="Genomic_DNA"/>
</dbReference>
<keyword evidence="2" id="KW-1185">Reference proteome</keyword>
<reference evidence="1 2" key="1">
    <citation type="journal article" date="2022" name="bioRxiv">
        <title>The genome of the oomycete Peronosclerospora sorghi, a cosmopolitan pathogen of maize and sorghum, is inflated with dispersed pseudogenes.</title>
        <authorList>
            <person name="Fletcher K."/>
            <person name="Martin F."/>
            <person name="Isakeit T."/>
            <person name="Cavanaugh K."/>
            <person name="Magill C."/>
            <person name="Michelmore R."/>
        </authorList>
    </citation>
    <scope>NUCLEOTIDE SEQUENCE [LARGE SCALE GENOMIC DNA]</scope>
    <source>
        <strain evidence="1">P6</strain>
    </source>
</reference>
<organism evidence="1 2">
    <name type="scientific">Peronosclerospora sorghi</name>
    <dbReference type="NCBI Taxonomy" id="230839"/>
    <lineage>
        <taxon>Eukaryota</taxon>
        <taxon>Sar</taxon>
        <taxon>Stramenopiles</taxon>
        <taxon>Oomycota</taxon>
        <taxon>Peronosporomycetes</taxon>
        <taxon>Peronosporales</taxon>
        <taxon>Peronosporaceae</taxon>
        <taxon>Peronosclerospora</taxon>
    </lineage>
</organism>
<evidence type="ECO:0000313" key="1">
    <source>
        <dbReference type="EMBL" id="KAI9921314.1"/>
    </source>
</evidence>
<protein>
    <submittedName>
        <fullName evidence="1">Uncharacterized protein</fullName>
    </submittedName>
</protein>
<dbReference type="Proteomes" id="UP001163321">
    <property type="component" value="Chromosome 1"/>
</dbReference>
<gene>
    <name evidence="1" type="ORF">PsorP6_000813</name>
</gene>
<evidence type="ECO:0000313" key="2">
    <source>
        <dbReference type="Proteomes" id="UP001163321"/>
    </source>
</evidence>
<comment type="caution">
    <text evidence="1">The sequence shown here is derived from an EMBL/GenBank/DDBJ whole genome shotgun (WGS) entry which is preliminary data.</text>
</comment>